<evidence type="ECO:0000256" key="3">
    <source>
        <dbReference type="ARBA" id="ARBA00022723"/>
    </source>
</evidence>
<dbReference type="EMBL" id="CP046172">
    <property type="protein sequence ID" value="QIS14552.1"/>
    <property type="molecule type" value="Genomic_DNA"/>
</dbReference>
<evidence type="ECO:0000256" key="2">
    <source>
        <dbReference type="ARBA" id="ARBA00022617"/>
    </source>
</evidence>
<dbReference type="SUPFAM" id="SSF48264">
    <property type="entry name" value="Cytochrome P450"/>
    <property type="match status" value="1"/>
</dbReference>
<proteinExistence type="inferred from homology"/>
<reference evidence="10 11" key="1">
    <citation type="journal article" date="2019" name="ACS Chem. Biol.">
        <title>Identification and Mobilization of a Cryptic Antibiotic Biosynthesis Gene Locus from a Human-Pathogenic Nocardia Isolate.</title>
        <authorList>
            <person name="Herisse M."/>
            <person name="Ishida K."/>
            <person name="Porter J.L."/>
            <person name="Howden B."/>
            <person name="Hertweck C."/>
            <person name="Stinear T.P."/>
            <person name="Pidot S.J."/>
        </authorList>
    </citation>
    <scope>NUCLEOTIDE SEQUENCE [LARGE SCALE GENOMIC DNA]</scope>
    <source>
        <strain evidence="10 11">AUSMDU00012717</strain>
    </source>
</reference>
<keyword evidence="3 7" id="KW-0479">Metal-binding</keyword>
<dbReference type="PANTHER" id="PTHR24291">
    <property type="entry name" value="CYTOCHROME P450 FAMILY 4"/>
    <property type="match status" value="1"/>
</dbReference>
<dbReference type="PRINTS" id="PR00465">
    <property type="entry name" value="EP450IV"/>
</dbReference>
<dbReference type="PRINTS" id="PR00385">
    <property type="entry name" value="P450"/>
</dbReference>
<sequence>MAGSSCRSPTSTGPRSDSSLPQHNRPTQSPLAVKAVEMIVTTSSTNRIPPGPIGFRHILGNARALGDNAPEFLASLHRRYGDMVRLPLGLFTVNIAYHPNAVQHVLQENNGNYVRGIAYEWFKLFMGQGLLTMDGESWRNRRRLVNPLFHKTAIDAMAEEMVRSTTVVLDGWAASDGPVIEDVVPDMMRISLGALGRIMFDTDLEPDWPRIGAAMQTVIEAIVFQGTVVQLLPSWLSLPYHRRVARAQATMFDMAGRIIEAHRSGTHGDRPDLVNLLLNSTDAATGRPLTTENVRDELMTVFIAGHETTGTGLSWALYELARNPEVQERMFAEAQQVFAGRDPVLSDLSRLAYTKAVTDETLRLHPAVYVYPRQALADDEVDGWHIPAGDSLFLCSYATHRHPEFWSAPSRFDPDRFDPAVAADRPKYAYFPFGGGQRKCIGHAMALMQMQLTLAMIVSRFRITTVPGHSADLSTYVTLRPENGVVLRVEPRSR</sequence>
<dbReference type="GO" id="GO:0005506">
    <property type="term" value="F:iron ion binding"/>
    <property type="evidence" value="ECO:0007669"/>
    <property type="project" value="InterPro"/>
</dbReference>
<dbReference type="GO" id="GO:0016705">
    <property type="term" value="F:oxidoreductase activity, acting on paired donors, with incorporation or reduction of molecular oxygen"/>
    <property type="evidence" value="ECO:0007669"/>
    <property type="project" value="InterPro"/>
</dbReference>
<dbReference type="Gene3D" id="1.10.630.10">
    <property type="entry name" value="Cytochrome P450"/>
    <property type="match status" value="1"/>
</dbReference>
<evidence type="ECO:0000313" key="11">
    <source>
        <dbReference type="Proteomes" id="UP000503540"/>
    </source>
</evidence>
<keyword evidence="2 7" id="KW-0349">Heme</keyword>
<evidence type="ECO:0000256" key="6">
    <source>
        <dbReference type="ARBA" id="ARBA00023033"/>
    </source>
</evidence>
<comment type="cofactor">
    <cofactor evidence="7">
        <name>heme</name>
        <dbReference type="ChEBI" id="CHEBI:30413"/>
    </cofactor>
</comment>
<dbReference type="InterPro" id="IPR036396">
    <property type="entry name" value="Cyt_P450_sf"/>
</dbReference>
<evidence type="ECO:0000256" key="8">
    <source>
        <dbReference type="RuleBase" id="RU000461"/>
    </source>
</evidence>
<dbReference type="InterPro" id="IPR001128">
    <property type="entry name" value="Cyt_P450"/>
</dbReference>
<gene>
    <name evidence="10" type="ORF">F5544_33580</name>
</gene>
<dbReference type="Pfam" id="PF00067">
    <property type="entry name" value="p450"/>
    <property type="match status" value="1"/>
</dbReference>
<dbReference type="KEGG" id="nah:F5544_33580"/>
<dbReference type="CDD" id="cd20620">
    <property type="entry name" value="CYP132-like"/>
    <property type="match status" value="1"/>
</dbReference>
<keyword evidence="5 7" id="KW-0408">Iron</keyword>
<dbReference type="AlphaFoldDB" id="A0A6G9YMX7"/>
<dbReference type="InterPro" id="IPR017972">
    <property type="entry name" value="Cyt_P450_CS"/>
</dbReference>
<name>A0A6G9YMX7_9NOCA</name>
<evidence type="ECO:0000256" key="4">
    <source>
        <dbReference type="ARBA" id="ARBA00023002"/>
    </source>
</evidence>
<dbReference type="GO" id="GO:0004497">
    <property type="term" value="F:monooxygenase activity"/>
    <property type="evidence" value="ECO:0007669"/>
    <property type="project" value="UniProtKB-KW"/>
</dbReference>
<feature type="binding site" description="axial binding residue" evidence="7">
    <location>
        <position position="440"/>
    </location>
    <ligand>
        <name>heme</name>
        <dbReference type="ChEBI" id="CHEBI:30413"/>
    </ligand>
    <ligandPart>
        <name>Fe</name>
        <dbReference type="ChEBI" id="CHEBI:18248"/>
    </ligandPart>
</feature>
<evidence type="ECO:0000256" key="5">
    <source>
        <dbReference type="ARBA" id="ARBA00023004"/>
    </source>
</evidence>
<keyword evidence="6 8" id="KW-0503">Monooxygenase</keyword>
<evidence type="ECO:0000313" key="10">
    <source>
        <dbReference type="EMBL" id="QIS14552.1"/>
    </source>
</evidence>
<protein>
    <submittedName>
        <fullName evidence="10">Cytochrome P450</fullName>
    </submittedName>
</protein>
<dbReference type="GO" id="GO:0020037">
    <property type="term" value="F:heme binding"/>
    <property type="evidence" value="ECO:0007669"/>
    <property type="project" value="InterPro"/>
</dbReference>
<evidence type="ECO:0000256" key="7">
    <source>
        <dbReference type="PIRSR" id="PIRSR602403-1"/>
    </source>
</evidence>
<dbReference type="InterPro" id="IPR050196">
    <property type="entry name" value="Cytochrome_P450_Monoox"/>
</dbReference>
<comment type="similarity">
    <text evidence="1 8">Belongs to the cytochrome P450 family.</text>
</comment>
<dbReference type="RefSeq" id="WP_342760395.1">
    <property type="nucleotide sequence ID" value="NZ_CP046172.1"/>
</dbReference>
<accession>A0A6G9YMX7</accession>
<dbReference type="PROSITE" id="PS00086">
    <property type="entry name" value="CYTOCHROME_P450"/>
    <property type="match status" value="1"/>
</dbReference>
<keyword evidence="4 8" id="KW-0560">Oxidoreductase</keyword>
<feature type="region of interest" description="Disordered" evidence="9">
    <location>
        <begin position="1"/>
        <end position="28"/>
    </location>
</feature>
<dbReference type="Proteomes" id="UP000503540">
    <property type="component" value="Chromosome"/>
</dbReference>
<evidence type="ECO:0000256" key="1">
    <source>
        <dbReference type="ARBA" id="ARBA00010617"/>
    </source>
</evidence>
<keyword evidence="11" id="KW-1185">Reference proteome</keyword>
<dbReference type="PANTHER" id="PTHR24291:SF50">
    <property type="entry name" value="BIFUNCTIONAL ALBAFLAVENONE MONOOXYGENASE_TERPENE SYNTHASE"/>
    <property type="match status" value="1"/>
</dbReference>
<dbReference type="InterPro" id="IPR002403">
    <property type="entry name" value="Cyt_P450_E_grp-IV"/>
</dbReference>
<organism evidence="10 11">
    <name type="scientific">Nocardia arthritidis</name>
    <dbReference type="NCBI Taxonomy" id="228602"/>
    <lineage>
        <taxon>Bacteria</taxon>
        <taxon>Bacillati</taxon>
        <taxon>Actinomycetota</taxon>
        <taxon>Actinomycetes</taxon>
        <taxon>Mycobacteriales</taxon>
        <taxon>Nocardiaceae</taxon>
        <taxon>Nocardia</taxon>
    </lineage>
</organism>
<evidence type="ECO:0000256" key="9">
    <source>
        <dbReference type="SAM" id="MobiDB-lite"/>
    </source>
</evidence>